<dbReference type="KEGG" id="agl:PYTT_0510"/>
<dbReference type="EMBL" id="LT629973">
    <property type="protein sequence ID" value="SEH75986.1"/>
    <property type="molecule type" value="Genomic_DNA"/>
</dbReference>
<dbReference type="RefSeq" id="WP_172801751.1">
    <property type="nucleotide sequence ID" value="NZ_JACVVN010000002.1"/>
</dbReference>
<keyword evidence="3" id="KW-1185">Reference proteome</keyword>
<feature type="compositionally biased region" description="Polar residues" evidence="1">
    <location>
        <begin position="19"/>
        <end position="37"/>
    </location>
</feature>
<gene>
    <name evidence="2" type="ORF">PYTT_0510</name>
</gene>
<evidence type="ECO:0000313" key="2">
    <source>
        <dbReference type="EMBL" id="SEH75986.1"/>
    </source>
</evidence>
<feature type="region of interest" description="Disordered" evidence="1">
    <location>
        <begin position="1"/>
        <end position="58"/>
    </location>
</feature>
<proteinExistence type="predicted"/>
<protein>
    <submittedName>
        <fullName evidence="2">Uncharacterized protein</fullName>
    </submittedName>
</protein>
<evidence type="ECO:0000313" key="3">
    <source>
        <dbReference type="Proteomes" id="UP000176204"/>
    </source>
</evidence>
<organism evidence="2 3">
    <name type="scientific">Akkermansia glycaniphila</name>
    <dbReference type="NCBI Taxonomy" id="1679444"/>
    <lineage>
        <taxon>Bacteria</taxon>
        <taxon>Pseudomonadati</taxon>
        <taxon>Verrucomicrobiota</taxon>
        <taxon>Verrucomicrobiia</taxon>
        <taxon>Verrucomicrobiales</taxon>
        <taxon>Akkermansiaceae</taxon>
        <taxon>Akkermansia</taxon>
    </lineage>
</organism>
<dbReference type="STRING" id="1679444.PYTT_0510"/>
<dbReference type="Proteomes" id="UP000176204">
    <property type="component" value="Chromosome I"/>
</dbReference>
<feature type="compositionally biased region" description="Basic residues" evidence="1">
    <location>
        <begin position="47"/>
        <end position="58"/>
    </location>
</feature>
<sequence>MEHEQHRTSCQPLFHPNLLTPSTSSPHTFRQQRTQLTLWIPSAPPRKPLRRPRITLPN</sequence>
<dbReference type="AlphaFoldDB" id="A0A1H6KWA2"/>
<evidence type="ECO:0000256" key="1">
    <source>
        <dbReference type="SAM" id="MobiDB-lite"/>
    </source>
</evidence>
<name>A0A1H6KWA2_9BACT</name>
<reference evidence="3" key="1">
    <citation type="submission" date="2016-09" db="EMBL/GenBank/DDBJ databases">
        <authorList>
            <person name="Koehorst J."/>
        </authorList>
    </citation>
    <scope>NUCLEOTIDE SEQUENCE [LARGE SCALE GENOMIC DNA]</scope>
</reference>
<accession>A0A1H6KWA2</accession>